<dbReference type="RefSeq" id="WP_169525750.1">
    <property type="nucleotide sequence ID" value="NZ_JAAMPU010000095.1"/>
</dbReference>
<keyword evidence="1 2" id="KW-0732">Signal</keyword>
<dbReference type="Proteomes" id="UP000712080">
    <property type="component" value="Unassembled WGS sequence"/>
</dbReference>
<evidence type="ECO:0000313" key="5">
    <source>
        <dbReference type="Proteomes" id="UP000712080"/>
    </source>
</evidence>
<keyword evidence="5" id="KW-1185">Reference proteome</keyword>
<organism evidence="4 5">
    <name type="scientific">Flavobacterium silvaticum</name>
    <dbReference type="NCBI Taxonomy" id="1852020"/>
    <lineage>
        <taxon>Bacteria</taxon>
        <taxon>Pseudomonadati</taxon>
        <taxon>Bacteroidota</taxon>
        <taxon>Flavobacteriia</taxon>
        <taxon>Flavobacteriales</taxon>
        <taxon>Flavobacteriaceae</taxon>
        <taxon>Flavobacterium</taxon>
    </lineage>
</organism>
<sequence>MKNISVLYGLLLFAAINSFSQNPRNNHWQLGTQDVKVNGNTPSVTTITAAANKYGLATISDTSGNLLFYTDGVTVWNSTHAIMTNGTDLGLSVQNVVIVPNPGNISQYYVIRSVDNPCLCTSTTGGIIYAYSLVEFNAANPLGILLNINPSSGSYPESYYTKVLKDASLNPAANSFYYGPLVVTTNVDDTAYWVILQSGNNILSYKIDASGLNSVPVTSGFTSSQIYNLGTFDSAHVLINGKEGANFRITNDKTKLIGLQYSDSGDDYDTDNGEFANTSSFYQLNFNSTTGAFSNYLSLMSEYQITGFELSPNSGNLFYVRKPKPLSSIPFSKGEIVVKDLTNLSNPLITLNMTSTTTPSSMFTYLQKNDKGEIWVSSVQTTGNRNKYLHQIIGSNSYSASSVTADVLYLNTYSINRMPQLVLKANDCTSNLILSTAVTFGTDTRQASQTITASNTFSAGTAGIYHAGTSVVLTNGFYAPNTSRFRGYIEGCSGTYLGRTAPSEEEHDDTSAIDTLQKNEVVLYPNPTNGILNVFLKDEKISSISISQLTGPQKPMEFRVDNSEKASIDLSLLPGGLYLARIQTSDGKTFSQKFIRK</sequence>
<feature type="chain" id="PRO_5037868763" evidence="2">
    <location>
        <begin position="21"/>
        <end position="597"/>
    </location>
</feature>
<comment type="caution">
    <text evidence="4">The sequence shown here is derived from an EMBL/GenBank/DDBJ whole genome shotgun (WGS) entry which is preliminary data.</text>
</comment>
<dbReference type="NCBIfam" id="NF045639">
    <property type="entry name" value="GCX_COOH"/>
    <property type="match status" value="1"/>
</dbReference>
<evidence type="ECO:0000256" key="1">
    <source>
        <dbReference type="ARBA" id="ARBA00022729"/>
    </source>
</evidence>
<dbReference type="Pfam" id="PF18962">
    <property type="entry name" value="Por_Secre_tail"/>
    <property type="match status" value="1"/>
</dbReference>
<dbReference type="AlphaFoldDB" id="A0A972JF10"/>
<dbReference type="NCBIfam" id="TIGR04183">
    <property type="entry name" value="Por_Secre_tail"/>
    <property type="match status" value="1"/>
</dbReference>
<evidence type="ECO:0000256" key="2">
    <source>
        <dbReference type="SAM" id="SignalP"/>
    </source>
</evidence>
<reference evidence="4" key="1">
    <citation type="submission" date="2020-02" db="EMBL/GenBank/DDBJ databases">
        <title>Flavobacterium sp. genome.</title>
        <authorList>
            <person name="Jung H.S."/>
            <person name="Baek J.H."/>
            <person name="Jeon C.O."/>
        </authorList>
    </citation>
    <scope>NUCLEOTIDE SEQUENCE</scope>
    <source>
        <strain evidence="4">SE-s28</strain>
    </source>
</reference>
<accession>A0A972JF10</accession>
<evidence type="ECO:0000259" key="3">
    <source>
        <dbReference type="Pfam" id="PF18962"/>
    </source>
</evidence>
<feature type="domain" description="Secretion system C-terminal sorting" evidence="3">
    <location>
        <begin position="523"/>
        <end position="595"/>
    </location>
</feature>
<dbReference type="EMBL" id="JAAMPU010000095">
    <property type="protein sequence ID" value="NMH26741.1"/>
    <property type="molecule type" value="Genomic_DNA"/>
</dbReference>
<gene>
    <name evidence="4" type="ORF">G6047_01750</name>
</gene>
<protein>
    <submittedName>
        <fullName evidence="4">T9SS type A sorting domain-containing protein</fullName>
    </submittedName>
</protein>
<feature type="signal peptide" evidence="2">
    <location>
        <begin position="1"/>
        <end position="20"/>
    </location>
</feature>
<proteinExistence type="predicted"/>
<dbReference type="InterPro" id="IPR055015">
    <property type="entry name" value="GCX_COOH"/>
</dbReference>
<evidence type="ECO:0000313" key="4">
    <source>
        <dbReference type="EMBL" id="NMH26741.1"/>
    </source>
</evidence>
<dbReference type="InterPro" id="IPR026444">
    <property type="entry name" value="Secre_tail"/>
</dbReference>
<name>A0A972JF10_9FLAO</name>